<dbReference type="AlphaFoldDB" id="A0ABD2KSL8"/>
<feature type="compositionally biased region" description="Basic and acidic residues" evidence="7">
    <location>
        <begin position="571"/>
        <end position="580"/>
    </location>
</feature>
<evidence type="ECO:0000256" key="5">
    <source>
        <dbReference type="ARBA" id="ARBA00022839"/>
    </source>
</evidence>
<feature type="domain" description="Exonuclease" evidence="8">
    <location>
        <begin position="330"/>
        <end position="490"/>
    </location>
</feature>
<evidence type="ECO:0000256" key="1">
    <source>
        <dbReference type="ARBA" id="ARBA00004123"/>
    </source>
</evidence>
<dbReference type="PANTHER" id="PTHR12801">
    <property type="entry name" value="RNA EXONUCLEASE REXO1 / RECO3 FAMILY MEMBER-RELATED"/>
    <property type="match status" value="1"/>
</dbReference>
<organism evidence="9 10">
    <name type="scientific">Heterodera trifolii</name>
    <dbReference type="NCBI Taxonomy" id="157864"/>
    <lineage>
        <taxon>Eukaryota</taxon>
        <taxon>Metazoa</taxon>
        <taxon>Ecdysozoa</taxon>
        <taxon>Nematoda</taxon>
        <taxon>Chromadorea</taxon>
        <taxon>Rhabditida</taxon>
        <taxon>Tylenchina</taxon>
        <taxon>Tylenchomorpha</taxon>
        <taxon>Tylenchoidea</taxon>
        <taxon>Heteroderidae</taxon>
        <taxon>Heteroderinae</taxon>
        <taxon>Heterodera</taxon>
    </lineage>
</organism>
<feature type="region of interest" description="Disordered" evidence="7">
    <location>
        <begin position="519"/>
        <end position="595"/>
    </location>
</feature>
<feature type="region of interest" description="Disordered" evidence="7">
    <location>
        <begin position="608"/>
        <end position="653"/>
    </location>
</feature>
<dbReference type="InterPro" id="IPR034922">
    <property type="entry name" value="REX1-like_exo"/>
</dbReference>
<dbReference type="Pfam" id="PF00929">
    <property type="entry name" value="RNase_T"/>
    <property type="match status" value="1"/>
</dbReference>
<protein>
    <recommendedName>
        <fullName evidence="8">Exonuclease domain-containing protein</fullName>
    </recommendedName>
</protein>
<comment type="caution">
    <text evidence="9">The sequence shown here is derived from an EMBL/GenBank/DDBJ whole genome shotgun (WGS) entry which is preliminary data.</text>
</comment>
<keyword evidence="3" id="KW-0540">Nuclease</keyword>
<dbReference type="InterPro" id="IPR047021">
    <property type="entry name" value="REXO1/3/4-like"/>
</dbReference>
<feature type="compositionally biased region" description="Basic and acidic residues" evidence="7">
    <location>
        <begin position="519"/>
        <end position="529"/>
    </location>
</feature>
<evidence type="ECO:0000259" key="8">
    <source>
        <dbReference type="SMART" id="SM00479"/>
    </source>
</evidence>
<feature type="compositionally biased region" description="Basic and acidic residues" evidence="7">
    <location>
        <begin position="634"/>
        <end position="644"/>
    </location>
</feature>
<evidence type="ECO:0000256" key="7">
    <source>
        <dbReference type="SAM" id="MobiDB-lite"/>
    </source>
</evidence>
<feature type="region of interest" description="Disordered" evidence="7">
    <location>
        <begin position="1"/>
        <end position="20"/>
    </location>
</feature>
<dbReference type="PANTHER" id="PTHR12801:SF82">
    <property type="entry name" value="RNA EXONUCLEASE 5"/>
    <property type="match status" value="1"/>
</dbReference>
<keyword evidence="10" id="KW-1185">Reference proteome</keyword>
<dbReference type="InterPro" id="IPR013520">
    <property type="entry name" value="Ribonucl_H"/>
</dbReference>
<evidence type="ECO:0000256" key="3">
    <source>
        <dbReference type="ARBA" id="ARBA00022722"/>
    </source>
</evidence>
<keyword evidence="5" id="KW-0269">Exonuclease</keyword>
<reference evidence="9 10" key="1">
    <citation type="submission" date="2024-10" db="EMBL/GenBank/DDBJ databases">
        <authorList>
            <person name="Kim D."/>
        </authorList>
    </citation>
    <scope>NUCLEOTIDE SEQUENCE [LARGE SCALE GENOMIC DNA]</scope>
    <source>
        <strain evidence="9">BH-2024</strain>
    </source>
</reference>
<sequence length="817" mass="92431">MPQKRRKETRAVNRVRKRRAELELLVSGNKDGGQNMESKTDTKRAKGTTTEDEEDGEQLFAELRQQHLLSRDFLRLPIAASVSSISDISRTTKAVKICDAAEKAHADTKRTKGTTTKEEENGAVKIWPGDDAAEKARELGKELRKQRPKTVVFESKLQLHKLNGKTLSERELAAFLHRQVLGTLNTPNRAGANWLRFEGGRKPLQIILVRVNCDDPEMLRTDNNAKFIDEYFGFKWVRLHQSVRDRHRFWHTISTATHSLRELLIRKIKEFGDPLLSMHIPERKAQLLMSLADMTLARYPFPTSVFDEKTQNPKIRPTRNTYRRVTERSPIFVIDCEMCLTTDQRLELARISMVNEAGETLMDELVKPYNKIIDYITFKSGITEKMLSKVNTRLKDIQKRICALLTDDAILCGHSLENDLLALQLSHPFCIDTSLLFNFSGRAFVRSGLKALADIFLNEKIQNSRQGHCSLQDAMATLKLLKLKLENGLVFGNVALGWNFAKWAADNGMTIHGTRLEKKEQTIETKEEQNSNLVDMETVEEDSEKERAEEKRLEEKKLDEKGSDGNEETESEGKEKKGGDEESLLTDDTAEKEKEIVSLTIEEKTVEMSESEVVNCDGEREGNEKSVPPIETEVAERSTQRQRAEGSTTADEEATTAEFFDFNEAVRIDNAMQKTSTLSDCFKSVHGGRKGKKMLVVGRKMDKFFQKNENCVLKDVDGAVKLSSLCADLAPSLMEFEVALIDLHCPAGMEKRELDEAFRSLTGGMCNNSFCILLMVGLGCREDDKPIMYQRVHQRAMDKCDEGTTGGGTQIKSGQKC</sequence>
<dbReference type="GO" id="GO:0004527">
    <property type="term" value="F:exonuclease activity"/>
    <property type="evidence" value="ECO:0007669"/>
    <property type="project" value="UniProtKB-KW"/>
</dbReference>
<evidence type="ECO:0000256" key="6">
    <source>
        <dbReference type="ARBA" id="ARBA00023242"/>
    </source>
</evidence>
<feature type="region of interest" description="Disordered" evidence="7">
    <location>
        <begin position="25"/>
        <end position="54"/>
    </location>
</feature>
<dbReference type="GO" id="GO:0005634">
    <property type="term" value="C:nucleus"/>
    <property type="evidence" value="ECO:0007669"/>
    <property type="project" value="UniProtKB-SubCell"/>
</dbReference>
<dbReference type="SMART" id="SM00479">
    <property type="entry name" value="EXOIII"/>
    <property type="match status" value="1"/>
</dbReference>
<dbReference type="GO" id="GO:0010629">
    <property type="term" value="P:negative regulation of gene expression"/>
    <property type="evidence" value="ECO:0007669"/>
    <property type="project" value="UniProtKB-ARBA"/>
</dbReference>
<dbReference type="InterPro" id="IPR012337">
    <property type="entry name" value="RNaseH-like_sf"/>
</dbReference>
<feature type="compositionally biased region" description="Basic residues" evidence="7">
    <location>
        <begin position="1"/>
        <end position="19"/>
    </location>
</feature>
<evidence type="ECO:0000256" key="4">
    <source>
        <dbReference type="ARBA" id="ARBA00022801"/>
    </source>
</evidence>
<dbReference type="InterPro" id="IPR036397">
    <property type="entry name" value="RNaseH_sf"/>
</dbReference>
<evidence type="ECO:0000256" key="2">
    <source>
        <dbReference type="ARBA" id="ARBA00006357"/>
    </source>
</evidence>
<dbReference type="Proteomes" id="UP001620626">
    <property type="component" value="Unassembled WGS sequence"/>
</dbReference>
<dbReference type="FunFam" id="3.30.420.10:FF:000031">
    <property type="entry name" value="RNA exonuclease 1"/>
    <property type="match status" value="1"/>
</dbReference>
<comment type="similarity">
    <text evidence="2">Belongs to the REXO1/REXO3 family.</text>
</comment>
<keyword evidence="4" id="KW-0378">Hydrolase</keyword>
<dbReference type="EMBL" id="JBICBT010000681">
    <property type="protein sequence ID" value="KAL3105595.1"/>
    <property type="molecule type" value="Genomic_DNA"/>
</dbReference>
<name>A0ABD2KSL8_9BILA</name>
<proteinExistence type="inferred from homology"/>
<keyword evidence="6" id="KW-0539">Nucleus</keyword>
<dbReference type="CDD" id="cd06145">
    <property type="entry name" value="REX1_like"/>
    <property type="match status" value="1"/>
</dbReference>
<evidence type="ECO:0000313" key="9">
    <source>
        <dbReference type="EMBL" id="KAL3105595.1"/>
    </source>
</evidence>
<gene>
    <name evidence="9" type="ORF">niasHT_021698</name>
</gene>
<accession>A0ABD2KSL8</accession>
<dbReference type="SUPFAM" id="SSF53098">
    <property type="entry name" value="Ribonuclease H-like"/>
    <property type="match status" value="1"/>
</dbReference>
<comment type="subcellular location">
    <subcellularLocation>
        <location evidence="1">Nucleus</location>
    </subcellularLocation>
</comment>
<feature type="compositionally biased region" description="Basic and acidic residues" evidence="7">
    <location>
        <begin position="544"/>
        <end position="564"/>
    </location>
</feature>
<dbReference type="Gene3D" id="3.30.420.10">
    <property type="entry name" value="Ribonuclease H-like superfamily/Ribonuclease H"/>
    <property type="match status" value="1"/>
</dbReference>
<evidence type="ECO:0000313" key="10">
    <source>
        <dbReference type="Proteomes" id="UP001620626"/>
    </source>
</evidence>